<proteinExistence type="predicted"/>
<accession>A0AAV4M2H7</accession>
<organism evidence="1 2">
    <name type="scientific">Caerostris extrusa</name>
    <name type="common">Bark spider</name>
    <name type="synonym">Caerostris bankana</name>
    <dbReference type="NCBI Taxonomy" id="172846"/>
    <lineage>
        <taxon>Eukaryota</taxon>
        <taxon>Metazoa</taxon>
        <taxon>Ecdysozoa</taxon>
        <taxon>Arthropoda</taxon>
        <taxon>Chelicerata</taxon>
        <taxon>Arachnida</taxon>
        <taxon>Araneae</taxon>
        <taxon>Araneomorphae</taxon>
        <taxon>Entelegynae</taxon>
        <taxon>Araneoidea</taxon>
        <taxon>Araneidae</taxon>
        <taxon>Caerostris</taxon>
    </lineage>
</organism>
<evidence type="ECO:0008006" key="3">
    <source>
        <dbReference type="Google" id="ProtNLM"/>
    </source>
</evidence>
<keyword evidence="2" id="KW-1185">Reference proteome</keyword>
<evidence type="ECO:0000313" key="2">
    <source>
        <dbReference type="Proteomes" id="UP001054945"/>
    </source>
</evidence>
<dbReference type="Proteomes" id="UP001054945">
    <property type="component" value="Unassembled WGS sequence"/>
</dbReference>
<name>A0AAV4M2H7_CAEEX</name>
<sequence length="77" mass="8762">MPPFSMRGLLSISALNCVIASKKHFAHHGLDKVDKRLDSTSERFIKEIEFHFRVRSENDMTGSRFTTAIPQIDKSLA</sequence>
<gene>
    <name evidence="1" type="ORF">CEXT_639791</name>
</gene>
<evidence type="ECO:0000313" key="1">
    <source>
        <dbReference type="EMBL" id="GIX66667.1"/>
    </source>
</evidence>
<comment type="caution">
    <text evidence="1">The sequence shown here is derived from an EMBL/GenBank/DDBJ whole genome shotgun (WGS) entry which is preliminary data.</text>
</comment>
<reference evidence="1 2" key="1">
    <citation type="submission" date="2021-06" db="EMBL/GenBank/DDBJ databases">
        <title>Caerostris extrusa draft genome.</title>
        <authorList>
            <person name="Kono N."/>
            <person name="Arakawa K."/>
        </authorList>
    </citation>
    <scope>NUCLEOTIDE SEQUENCE [LARGE SCALE GENOMIC DNA]</scope>
</reference>
<dbReference type="EMBL" id="BPLR01001810">
    <property type="protein sequence ID" value="GIX66667.1"/>
    <property type="molecule type" value="Genomic_DNA"/>
</dbReference>
<dbReference type="AlphaFoldDB" id="A0AAV4M2H7"/>
<protein>
    <recommendedName>
        <fullName evidence="3">Secreted protein</fullName>
    </recommendedName>
</protein>